<organism evidence="2 3">
    <name type="scientific">Clonostachys solani</name>
    <dbReference type="NCBI Taxonomy" id="160281"/>
    <lineage>
        <taxon>Eukaryota</taxon>
        <taxon>Fungi</taxon>
        <taxon>Dikarya</taxon>
        <taxon>Ascomycota</taxon>
        <taxon>Pezizomycotina</taxon>
        <taxon>Sordariomycetes</taxon>
        <taxon>Hypocreomycetidae</taxon>
        <taxon>Hypocreales</taxon>
        <taxon>Bionectriaceae</taxon>
        <taxon>Clonostachys</taxon>
    </lineage>
</organism>
<feature type="region of interest" description="Disordered" evidence="1">
    <location>
        <begin position="1"/>
        <end position="24"/>
    </location>
</feature>
<sequence length="81" mass="8676">MTESQNTQTPQYEDAGGRPYIASSGSMPSVGDQVLYMAPEGERGPYFIERVIPPLSCTLCDGSGRQVNGGVPVQISELQIL</sequence>
<proteinExistence type="predicted"/>
<protein>
    <submittedName>
        <fullName evidence="2">Uncharacterized protein</fullName>
    </submittedName>
</protein>
<accession>A0A9N9W625</accession>
<comment type="caution">
    <text evidence="2">The sequence shown here is derived from an EMBL/GenBank/DDBJ whole genome shotgun (WGS) entry which is preliminary data.</text>
</comment>
<evidence type="ECO:0000313" key="2">
    <source>
        <dbReference type="EMBL" id="CAH0045137.1"/>
    </source>
</evidence>
<evidence type="ECO:0000256" key="1">
    <source>
        <dbReference type="SAM" id="MobiDB-lite"/>
    </source>
</evidence>
<dbReference type="OrthoDB" id="5119155at2759"/>
<reference evidence="3" key="1">
    <citation type="submission" date="2019-06" db="EMBL/GenBank/DDBJ databases">
        <authorList>
            <person name="Broberg M."/>
        </authorList>
    </citation>
    <scope>NUCLEOTIDE SEQUENCE [LARGE SCALE GENOMIC DNA]</scope>
</reference>
<feature type="compositionally biased region" description="Polar residues" evidence="1">
    <location>
        <begin position="1"/>
        <end position="11"/>
    </location>
</feature>
<dbReference type="Proteomes" id="UP000775872">
    <property type="component" value="Unassembled WGS sequence"/>
</dbReference>
<keyword evidence="3" id="KW-1185">Reference proteome</keyword>
<dbReference type="EMBL" id="CABFOC020000011">
    <property type="protein sequence ID" value="CAH0045137.1"/>
    <property type="molecule type" value="Genomic_DNA"/>
</dbReference>
<dbReference type="AlphaFoldDB" id="A0A9N9W625"/>
<reference evidence="2 3" key="2">
    <citation type="submission" date="2021-10" db="EMBL/GenBank/DDBJ databases">
        <authorList>
            <person name="Piombo E."/>
        </authorList>
    </citation>
    <scope>NUCLEOTIDE SEQUENCE [LARGE SCALE GENOMIC DNA]</scope>
</reference>
<name>A0A9N9W625_9HYPO</name>
<evidence type="ECO:0000313" key="3">
    <source>
        <dbReference type="Proteomes" id="UP000775872"/>
    </source>
</evidence>
<gene>
    <name evidence="2" type="ORF">CSOL1703_00010882</name>
</gene>